<name>A0AAN8S8T7_POLSC</name>
<dbReference type="PANTHER" id="PTHR10612:SF41">
    <property type="entry name" value="GLIAL LAZARILLO, ISOFORM A"/>
    <property type="match status" value="1"/>
</dbReference>
<gene>
    <name evidence="2" type="ORF">RUM43_007802</name>
</gene>
<dbReference type="GO" id="GO:0005737">
    <property type="term" value="C:cytoplasm"/>
    <property type="evidence" value="ECO:0007669"/>
    <property type="project" value="TreeGrafter"/>
</dbReference>
<evidence type="ECO:0000313" key="2">
    <source>
        <dbReference type="EMBL" id="KAK6639529.1"/>
    </source>
</evidence>
<evidence type="ECO:0000313" key="3">
    <source>
        <dbReference type="Proteomes" id="UP001372834"/>
    </source>
</evidence>
<accession>A0AAN8S8T7</accession>
<dbReference type="GO" id="GO:0006629">
    <property type="term" value="P:lipid metabolic process"/>
    <property type="evidence" value="ECO:0007669"/>
    <property type="project" value="TreeGrafter"/>
</dbReference>
<feature type="chain" id="PRO_5042828309" description="Lipocalin/cytosolic fatty-acid binding domain-containing protein" evidence="1">
    <location>
        <begin position="21"/>
        <end position="215"/>
    </location>
</feature>
<dbReference type="GO" id="GO:0000302">
    <property type="term" value="P:response to reactive oxygen species"/>
    <property type="evidence" value="ECO:0007669"/>
    <property type="project" value="TreeGrafter"/>
</dbReference>
<evidence type="ECO:0000256" key="1">
    <source>
        <dbReference type="SAM" id="SignalP"/>
    </source>
</evidence>
<dbReference type="EMBL" id="JAWJWE010000003">
    <property type="protein sequence ID" value="KAK6639529.1"/>
    <property type="molecule type" value="Genomic_DNA"/>
</dbReference>
<reference evidence="2 3" key="1">
    <citation type="submission" date="2023-10" db="EMBL/GenBank/DDBJ databases">
        <title>Genomes of two closely related lineages of the louse Polyplax serrata with different host specificities.</title>
        <authorList>
            <person name="Martinu J."/>
            <person name="Tarabai H."/>
            <person name="Stefka J."/>
            <person name="Hypsa V."/>
        </authorList>
    </citation>
    <scope>NUCLEOTIDE SEQUENCE [LARGE SCALE GENOMIC DNA]</scope>
    <source>
        <strain evidence="2">HR10_N</strain>
    </source>
</reference>
<dbReference type="Gene3D" id="2.40.128.20">
    <property type="match status" value="1"/>
</dbReference>
<dbReference type="Proteomes" id="UP001372834">
    <property type="component" value="Unassembled WGS sequence"/>
</dbReference>
<feature type="signal peptide" evidence="1">
    <location>
        <begin position="1"/>
        <end position="20"/>
    </location>
</feature>
<keyword evidence="1" id="KW-0732">Signal</keyword>
<dbReference type="InterPro" id="IPR012674">
    <property type="entry name" value="Calycin"/>
</dbReference>
<evidence type="ECO:0008006" key="4">
    <source>
        <dbReference type="Google" id="ProtNLM"/>
    </source>
</evidence>
<organism evidence="2 3">
    <name type="scientific">Polyplax serrata</name>
    <name type="common">Common mouse louse</name>
    <dbReference type="NCBI Taxonomy" id="468196"/>
    <lineage>
        <taxon>Eukaryota</taxon>
        <taxon>Metazoa</taxon>
        <taxon>Ecdysozoa</taxon>
        <taxon>Arthropoda</taxon>
        <taxon>Hexapoda</taxon>
        <taxon>Insecta</taxon>
        <taxon>Pterygota</taxon>
        <taxon>Neoptera</taxon>
        <taxon>Paraneoptera</taxon>
        <taxon>Psocodea</taxon>
        <taxon>Troctomorpha</taxon>
        <taxon>Phthiraptera</taxon>
        <taxon>Anoplura</taxon>
        <taxon>Polyplacidae</taxon>
        <taxon>Polyplax</taxon>
    </lineage>
</organism>
<comment type="caution">
    <text evidence="2">The sequence shown here is derived from an EMBL/GenBank/DDBJ whole genome shotgun (WGS) entry which is preliminary data.</text>
</comment>
<dbReference type="AlphaFoldDB" id="A0AAN8S8T7"/>
<dbReference type="SUPFAM" id="SSF50814">
    <property type="entry name" value="Lipocalins"/>
    <property type="match status" value="1"/>
</dbReference>
<sequence>MINLELVASVFICLIVLIDGQRPYFGGCPKIKSARNVKIDKFLGKWYEVERSFYIYEIPTSCTSVNITRPNNTTKELEVSIKTFNRWTRRPIESNGKATPKGDGSAVLDYRVNSRLPDFLARLLPGAGRYTLLATDHDTYAVIYSCSDLRFLHAGLYGDILIGAVVPGPPDTVWVLGRKPDIPVWARAEAYDKLVTAGLGTDQLVLSNRKNCKET</sequence>
<protein>
    <recommendedName>
        <fullName evidence="4">Lipocalin/cytosolic fatty-acid binding domain-containing protein</fullName>
    </recommendedName>
</protein>
<dbReference type="PANTHER" id="PTHR10612">
    <property type="entry name" value="APOLIPOPROTEIN D"/>
    <property type="match status" value="1"/>
</dbReference>
<proteinExistence type="predicted"/>